<organism evidence="1 2">
    <name type="scientific">Mammaliicoccus vitulinus</name>
    <dbReference type="NCBI Taxonomy" id="71237"/>
    <lineage>
        <taxon>Bacteria</taxon>
        <taxon>Bacillati</taxon>
        <taxon>Bacillota</taxon>
        <taxon>Bacilli</taxon>
        <taxon>Bacillales</taxon>
        <taxon>Staphylococcaceae</taxon>
        <taxon>Mammaliicoccus</taxon>
    </lineage>
</organism>
<dbReference type="RefSeq" id="WP_107557410.1">
    <property type="nucleotide sequence ID" value="NZ_CANQVP010000005.1"/>
</dbReference>
<reference evidence="1 2" key="1">
    <citation type="journal article" date="2016" name="Front. Microbiol.">
        <title>Comprehensive Phylogenetic Analysis of Bovine Non-aureus Staphylococci Species Based on Whole-Genome Sequencing.</title>
        <authorList>
            <person name="Naushad S."/>
            <person name="Barkema H.W."/>
            <person name="Luby C."/>
            <person name="Condas L.A."/>
            <person name="Nobrega D.B."/>
            <person name="Carson D.A."/>
            <person name="De Buck J."/>
        </authorList>
    </citation>
    <scope>NUCLEOTIDE SEQUENCE [LARGE SCALE GENOMIC DNA]</scope>
    <source>
        <strain evidence="1 2">SNUC 2204</strain>
    </source>
</reference>
<protein>
    <recommendedName>
        <fullName evidence="3">Competence protein ComK</fullName>
    </recommendedName>
</protein>
<evidence type="ECO:0000313" key="1">
    <source>
        <dbReference type="EMBL" id="PTI27784.1"/>
    </source>
</evidence>
<accession>A0A2T4PQC3</accession>
<dbReference type="Proteomes" id="UP000241209">
    <property type="component" value="Unassembled WGS sequence"/>
</dbReference>
<evidence type="ECO:0000313" key="2">
    <source>
        <dbReference type="Proteomes" id="UP000241209"/>
    </source>
</evidence>
<dbReference type="Pfam" id="PF06338">
    <property type="entry name" value="ComK"/>
    <property type="match status" value="1"/>
</dbReference>
<evidence type="ECO:0008006" key="3">
    <source>
        <dbReference type="Google" id="ProtNLM"/>
    </source>
</evidence>
<comment type="caution">
    <text evidence="1">The sequence shown here is derived from an EMBL/GenBank/DDBJ whole genome shotgun (WGS) entry which is preliminary data.</text>
</comment>
<sequence length="151" mass="17746">MISKINPNMTIIKHSEDPQYKFQIEYLDQSILNTNLSIHLLINDALKIEGASMKTREQYAKYVLRISKLIPIMIYATQDFVLFPTSAKNHIHYMLINSKHIANIEAYKCYTRLLFINNTSKVICHDFHTISRKMGESLRLLQHQKHHIFNS</sequence>
<dbReference type="AlphaFoldDB" id="A0A2T4PQC3"/>
<gene>
    <name evidence="1" type="ORF">BU072_12845</name>
</gene>
<dbReference type="InterPro" id="IPR010461">
    <property type="entry name" value="ComK"/>
</dbReference>
<name>A0A2T4PQC3_9STAP</name>
<dbReference type="GO" id="GO:0030420">
    <property type="term" value="P:establishment of competence for transformation"/>
    <property type="evidence" value="ECO:0007669"/>
    <property type="project" value="InterPro"/>
</dbReference>
<dbReference type="EMBL" id="PZFK01000043">
    <property type="protein sequence ID" value="PTI27784.1"/>
    <property type="molecule type" value="Genomic_DNA"/>
</dbReference>
<proteinExistence type="predicted"/>